<dbReference type="PANTHER" id="PTHR45138:SF9">
    <property type="entry name" value="DIGUANYLATE CYCLASE DGCM-RELATED"/>
    <property type="match status" value="1"/>
</dbReference>
<evidence type="ECO:0000313" key="6">
    <source>
        <dbReference type="EMBL" id="MCU5776991.1"/>
    </source>
</evidence>
<accession>A0A9J6PSG8</accession>
<dbReference type="Gene3D" id="3.30.70.270">
    <property type="match status" value="1"/>
</dbReference>
<feature type="domain" description="GGDEF" evidence="5">
    <location>
        <begin position="204"/>
        <end position="342"/>
    </location>
</feature>
<dbReference type="AlphaFoldDB" id="A0A9J6PSG8"/>
<dbReference type="PROSITE" id="PS50887">
    <property type="entry name" value="GGDEF"/>
    <property type="match status" value="1"/>
</dbReference>
<evidence type="ECO:0000256" key="2">
    <source>
        <dbReference type="ARBA" id="ARBA00012528"/>
    </source>
</evidence>
<dbReference type="InterPro" id="IPR050469">
    <property type="entry name" value="Diguanylate_Cyclase"/>
</dbReference>
<dbReference type="InterPro" id="IPR043128">
    <property type="entry name" value="Rev_trsase/Diguanyl_cyclase"/>
</dbReference>
<dbReference type="Gene3D" id="3.30.450.40">
    <property type="match status" value="1"/>
</dbReference>
<dbReference type="SUPFAM" id="SSF55073">
    <property type="entry name" value="Nucleotide cyclase"/>
    <property type="match status" value="1"/>
</dbReference>
<evidence type="ECO:0000256" key="4">
    <source>
        <dbReference type="SAM" id="Coils"/>
    </source>
</evidence>
<evidence type="ECO:0000256" key="1">
    <source>
        <dbReference type="ARBA" id="ARBA00004665"/>
    </source>
</evidence>
<dbReference type="NCBIfam" id="TIGR00254">
    <property type="entry name" value="GGDEF"/>
    <property type="match status" value="1"/>
</dbReference>
<dbReference type="GO" id="GO:1902201">
    <property type="term" value="P:negative regulation of bacterial-type flagellum-dependent cell motility"/>
    <property type="evidence" value="ECO:0007669"/>
    <property type="project" value="TreeGrafter"/>
</dbReference>
<dbReference type="PANTHER" id="PTHR45138">
    <property type="entry name" value="REGULATORY COMPONENTS OF SENSORY TRANSDUCTION SYSTEM"/>
    <property type="match status" value="1"/>
</dbReference>
<dbReference type="GO" id="GO:0043709">
    <property type="term" value="P:cell adhesion involved in single-species biofilm formation"/>
    <property type="evidence" value="ECO:0007669"/>
    <property type="project" value="TreeGrafter"/>
</dbReference>
<comment type="caution">
    <text evidence="6">The sequence shown here is derived from an EMBL/GenBank/DDBJ whole genome shotgun (WGS) entry which is preliminary data.</text>
</comment>
<evidence type="ECO:0000313" key="7">
    <source>
        <dbReference type="Proteomes" id="UP001064262"/>
    </source>
</evidence>
<reference evidence="6" key="1">
    <citation type="submission" date="2022-09" db="EMBL/GenBank/DDBJ databases">
        <title>Winslowiella arboricola sp. nov., isolated from bleeding cankers on broadleaf hosts.</title>
        <authorList>
            <person name="Brady C."/>
            <person name="Kaur S."/>
            <person name="Crampton B."/>
            <person name="Maddock D."/>
            <person name="Arnold D."/>
            <person name="Denman S."/>
        </authorList>
    </citation>
    <scope>NUCLEOTIDE SEQUENCE</scope>
    <source>
        <strain evidence="6">BAC 15a-03b</strain>
    </source>
</reference>
<dbReference type="RefSeq" id="WP_267143376.1">
    <property type="nucleotide sequence ID" value="NZ_JAODIL010000077.1"/>
</dbReference>
<dbReference type="Proteomes" id="UP001064262">
    <property type="component" value="Unassembled WGS sequence"/>
</dbReference>
<comment type="pathway">
    <text evidence="1">Purine metabolism; 3',5'-cyclic di-GMP biosynthesis.</text>
</comment>
<dbReference type="EMBL" id="JAODIM010000037">
    <property type="protein sequence ID" value="MCU5776991.1"/>
    <property type="molecule type" value="Genomic_DNA"/>
</dbReference>
<dbReference type="InterPro" id="IPR000160">
    <property type="entry name" value="GGDEF_dom"/>
</dbReference>
<protein>
    <recommendedName>
        <fullName evidence="2">diguanylate cyclase</fullName>
        <ecNumber evidence="2">2.7.7.65</ecNumber>
    </recommendedName>
</protein>
<dbReference type="InterPro" id="IPR029787">
    <property type="entry name" value="Nucleotide_cyclase"/>
</dbReference>
<dbReference type="EC" id="2.7.7.65" evidence="2"/>
<comment type="catalytic activity">
    <reaction evidence="3">
        <text>2 GTP = 3',3'-c-di-GMP + 2 diphosphate</text>
        <dbReference type="Rhea" id="RHEA:24898"/>
        <dbReference type="ChEBI" id="CHEBI:33019"/>
        <dbReference type="ChEBI" id="CHEBI:37565"/>
        <dbReference type="ChEBI" id="CHEBI:58805"/>
        <dbReference type="EC" id="2.7.7.65"/>
    </reaction>
</comment>
<dbReference type="SUPFAM" id="SSF55781">
    <property type="entry name" value="GAF domain-like"/>
    <property type="match status" value="1"/>
</dbReference>
<organism evidence="6 7">
    <name type="scientific">Winslowiella arboricola</name>
    <dbReference type="NCBI Taxonomy" id="2978220"/>
    <lineage>
        <taxon>Bacteria</taxon>
        <taxon>Pseudomonadati</taxon>
        <taxon>Pseudomonadota</taxon>
        <taxon>Gammaproteobacteria</taxon>
        <taxon>Enterobacterales</taxon>
        <taxon>Erwiniaceae</taxon>
        <taxon>Winslowiella</taxon>
    </lineage>
</organism>
<name>A0A9J6PSG8_9GAMM</name>
<dbReference type="GO" id="GO:0052621">
    <property type="term" value="F:diguanylate cyclase activity"/>
    <property type="evidence" value="ECO:0007669"/>
    <property type="project" value="UniProtKB-EC"/>
</dbReference>
<proteinExistence type="predicted"/>
<dbReference type="GO" id="GO:0005886">
    <property type="term" value="C:plasma membrane"/>
    <property type="evidence" value="ECO:0007669"/>
    <property type="project" value="TreeGrafter"/>
</dbReference>
<keyword evidence="4" id="KW-0175">Coiled coil</keyword>
<dbReference type="Pfam" id="PF00990">
    <property type="entry name" value="GGDEF"/>
    <property type="match status" value="1"/>
</dbReference>
<dbReference type="SMART" id="SM00065">
    <property type="entry name" value="GAF"/>
    <property type="match status" value="1"/>
</dbReference>
<dbReference type="SMART" id="SM00267">
    <property type="entry name" value="GGDEF"/>
    <property type="match status" value="1"/>
</dbReference>
<keyword evidence="7" id="KW-1185">Reference proteome</keyword>
<dbReference type="InterPro" id="IPR003018">
    <property type="entry name" value="GAF"/>
</dbReference>
<dbReference type="Pfam" id="PF13185">
    <property type="entry name" value="GAF_2"/>
    <property type="match status" value="1"/>
</dbReference>
<sequence>MTENLIERISDALGTEKTLEGFVRQMLEMLELVTNMESTYLTRIDLADAKQHILFSRNSQQMQIPEGLAVPWEDTLCKRALDAGQPFTCDVASIWGDSQAAKALGITTYLSKPVMLGDGALYGTLCAASSESRMLSEQAEQVLHLFAELIAQYIRKEQLLEQLQEANVALKAVSFTDELTTLPNRRAVFDQLPRLFARAQRDARYVLIAFIDLDGFKQINDRYGHDTGDAFLRAVSQRLQQSARTDEVLGRLGGDEFIVAGVGPEGEAAAIDAAQTFRSRLAALLIGQYHPGNCLIDYAGASIGVIAVNPAASTPDLAVRAADAAMYEDKKQRKQQMLLQPEKI</sequence>
<dbReference type="InterPro" id="IPR029016">
    <property type="entry name" value="GAF-like_dom_sf"/>
</dbReference>
<feature type="coiled-coil region" evidence="4">
    <location>
        <begin position="146"/>
        <end position="173"/>
    </location>
</feature>
<gene>
    <name evidence="6" type="ORF">N5923_05725</name>
</gene>
<evidence type="ECO:0000259" key="5">
    <source>
        <dbReference type="PROSITE" id="PS50887"/>
    </source>
</evidence>
<evidence type="ECO:0000256" key="3">
    <source>
        <dbReference type="ARBA" id="ARBA00034247"/>
    </source>
</evidence>
<dbReference type="CDD" id="cd01949">
    <property type="entry name" value="GGDEF"/>
    <property type="match status" value="1"/>
</dbReference>